<dbReference type="InterPro" id="IPR026960">
    <property type="entry name" value="RVT-Znf"/>
</dbReference>
<dbReference type="SUPFAM" id="SSF53098">
    <property type="entry name" value="Ribonuclease H-like"/>
    <property type="match status" value="1"/>
</dbReference>
<dbReference type="GO" id="GO:0003676">
    <property type="term" value="F:nucleic acid binding"/>
    <property type="evidence" value="ECO:0007669"/>
    <property type="project" value="InterPro"/>
</dbReference>
<dbReference type="Pfam" id="PF13456">
    <property type="entry name" value="RVT_3"/>
    <property type="match status" value="1"/>
</dbReference>
<organism evidence="3 4">
    <name type="scientific">Trifolium pratense</name>
    <name type="common">Red clover</name>
    <dbReference type="NCBI Taxonomy" id="57577"/>
    <lineage>
        <taxon>Eukaryota</taxon>
        <taxon>Viridiplantae</taxon>
        <taxon>Streptophyta</taxon>
        <taxon>Embryophyta</taxon>
        <taxon>Tracheophyta</taxon>
        <taxon>Spermatophyta</taxon>
        <taxon>Magnoliopsida</taxon>
        <taxon>eudicotyledons</taxon>
        <taxon>Gunneridae</taxon>
        <taxon>Pentapetalae</taxon>
        <taxon>rosids</taxon>
        <taxon>fabids</taxon>
        <taxon>Fabales</taxon>
        <taxon>Fabaceae</taxon>
        <taxon>Papilionoideae</taxon>
        <taxon>50 kb inversion clade</taxon>
        <taxon>NPAAA clade</taxon>
        <taxon>Hologalegina</taxon>
        <taxon>IRL clade</taxon>
        <taxon>Trifolieae</taxon>
        <taxon>Trifolium</taxon>
    </lineage>
</organism>
<evidence type="ECO:0000313" key="4">
    <source>
        <dbReference type="Proteomes" id="UP000236291"/>
    </source>
</evidence>
<reference evidence="3 4" key="1">
    <citation type="journal article" date="2014" name="Am. J. Bot.">
        <title>Genome assembly and annotation for red clover (Trifolium pratense; Fabaceae).</title>
        <authorList>
            <person name="Istvanek J."/>
            <person name="Jaros M."/>
            <person name="Krenek A."/>
            <person name="Repkova J."/>
        </authorList>
    </citation>
    <scope>NUCLEOTIDE SEQUENCE [LARGE SCALE GENOMIC DNA]</scope>
    <source>
        <strain evidence="4">cv. Tatra</strain>
        <tissue evidence="3">Young leaves</tissue>
    </source>
</reference>
<dbReference type="PANTHER" id="PTHR47723:SF19">
    <property type="entry name" value="POLYNUCLEOTIDYL TRANSFERASE, RIBONUCLEASE H-LIKE SUPERFAMILY PROTEIN"/>
    <property type="match status" value="1"/>
</dbReference>
<feature type="domain" description="RNase H type-1" evidence="1">
    <location>
        <begin position="173"/>
        <end position="250"/>
    </location>
</feature>
<gene>
    <name evidence="3" type="ORF">L195_g025067</name>
</gene>
<dbReference type="InterPro" id="IPR002156">
    <property type="entry name" value="RNaseH_domain"/>
</dbReference>
<accession>A0A2K3NFG7</accession>
<name>A0A2K3NFG7_TRIPR</name>
<dbReference type="AlphaFoldDB" id="A0A2K3NFG7"/>
<sequence length="300" mass="34814">MTNDWDKVWKIEVPERIPSFVWLIKHDRLLTRYRLNYVHIGEPYCYRCGNVMETTLRVLRDCPLAMVIWLNAVNLQQCEAFFTVDLSDWIKINFNQQKWVNFWAKACHALWTWRNKLIHDDDFIMPNRPWLEISRRVQHYANQINVSSTVDLRNKVMTDIRWPADPGWVKINTNGASKGGGVAGCGGVIRGEMVVGCVALLKVWVFVVPYVAELWGVLEGLQLVRARGYLHFELNIDYLAVVSVLASKQGGAAAGWCLVQRIVSLLQQNWDDHRFYMRNVLLKYYLADFVGCSNLHPVMR</sequence>
<evidence type="ECO:0000259" key="1">
    <source>
        <dbReference type="Pfam" id="PF13456"/>
    </source>
</evidence>
<dbReference type="STRING" id="57577.A0A2K3NFG7"/>
<dbReference type="InterPro" id="IPR053151">
    <property type="entry name" value="RNase_H-like"/>
</dbReference>
<dbReference type="InterPro" id="IPR012337">
    <property type="entry name" value="RNaseH-like_sf"/>
</dbReference>
<evidence type="ECO:0000313" key="3">
    <source>
        <dbReference type="EMBL" id="PNY01766.1"/>
    </source>
</evidence>
<dbReference type="PANTHER" id="PTHR47723">
    <property type="entry name" value="OS05G0353850 PROTEIN"/>
    <property type="match status" value="1"/>
</dbReference>
<dbReference type="EMBL" id="ASHM01020519">
    <property type="protein sequence ID" value="PNY01766.1"/>
    <property type="molecule type" value="Genomic_DNA"/>
</dbReference>
<dbReference type="Proteomes" id="UP000236291">
    <property type="component" value="Unassembled WGS sequence"/>
</dbReference>
<dbReference type="GO" id="GO:0004523">
    <property type="term" value="F:RNA-DNA hybrid ribonuclease activity"/>
    <property type="evidence" value="ECO:0007669"/>
    <property type="project" value="InterPro"/>
</dbReference>
<reference evidence="3 4" key="2">
    <citation type="journal article" date="2017" name="Front. Plant Sci.">
        <title>Gene Classification and Mining of Molecular Markers Useful in Red Clover (Trifolium pratense) Breeding.</title>
        <authorList>
            <person name="Istvanek J."/>
            <person name="Dluhosova J."/>
            <person name="Dluhos P."/>
            <person name="Patkova L."/>
            <person name="Nedelnik J."/>
            <person name="Repkova J."/>
        </authorList>
    </citation>
    <scope>NUCLEOTIDE SEQUENCE [LARGE SCALE GENOMIC DNA]</scope>
    <source>
        <strain evidence="4">cv. Tatra</strain>
        <tissue evidence="3">Young leaves</tissue>
    </source>
</reference>
<proteinExistence type="predicted"/>
<protein>
    <submittedName>
        <fullName evidence="3">Ribonuclease H</fullName>
    </submittedName>
</protein>
<evidence type="ECO:0000259" key="2">
    <source>
        <dbReference type="Pfam" id="PF13966"/>
    </source>
</evidence>
<dbReference type="Pfam" id="PF13966">
    <property type="entry name" value="zf-RVT"/>
    <property type="match status" value="1"/>
</dbReference>
<comment type="caution">
    <text evidence="3">The sequence shown here is derived from an EMBL/GenBank/DDBJ whole genome shotgun (WGS) entry which is preliminary data.</text>
</comment>
<feature type="domain" description="Reverse transcriptase zinc-binding" evidence="2">
    <location>
        <begin position="3"/>
        <end position="69"/>
    </location>
</feature>